<gene>
    <name evidence="1" type="ORF">ARMOST_11964</name>
</gene>
<evidence type="ECO:0000313" key="1">
    <source>
        <dbReference type="EMBL" id="SJL08598.1"/>
    </source>
</evidence>
<protein>
    <submittedName>
        <fullName evidence="1">Uncharacterized protein</fullName>
    </submittedName>
</protein>
<accession>A0A284RIK6</accession>
<evidence type="ECO:0000313" key="2">
    <source>
        <dbReference type="Proteomes" id="UP000219338"/>
    </source>
</evidence>
<keyword evidence="2" id="KW-1185">Reference proteome</keyword>
<reference evidence="2" key="1">
    <citation type="journal article" date="2017" name="Nat. Ecol. Evol.">
        <title>Genome expansion and lineage-specific genetic innovations in the forest pathogenic fungi Armillaria.</title>
        <authorList>
            <person name="Sipos G."/>
            <person name="Prasanna A.N."/>
            <person name="Walter M.C."/>
            <person name="O'Connor E."/>
            <person name="Balint B."/>
            <person name="Krizsan K."/>
            <person name="Kiss B."/>
            <person name="Hess J."/>
            <person name="Varga T."/>
            <person name="Slot J."/>
            <person name="Riley R."/>
            <person name="Boka B."/>
            <person name="Rigling D."/>
            <person name="Barry K."/>
            <person name="Lee J."/>
            <person name="Mihaltcheva S."/>
            <person name="LaButti K."/>
            <person name="Lipzen A."/>
            <person name="Waldron R."/>
            <person name="Moloney N.M."/>
            <person name="Sperisen C."/>
            <person name="Kredics L."/>
            <person name="Vagvoelgyi C."/>
            <person name="Patrignani A."/>
            <person name="Fitzpatrick D."/>
            <person name="Nagy I."/>
            <person name="Doyle S."/>
            <person name="Anderson J.B."/>
            <person name="Grigoriev I.V."/>
            <person name="Gueldener U."/>
            <person name="Muensterkoetter M."/>
            <person name="Nagy L.G."/>
        </authorList>
    </citation>
    <scope>NUCLEOTIDE SEQUENCE [LARGE SCALE GENOMIC DNA]</scope>
    <source>
        <strain evidence="2">C18/9</strain>
    </source>
</reference>
<proteinExistence type="predicted"/>
<sequence>MAAYLNFWDLSREEQKNVLRRISSPEHYLADFAERNIHERYRFCSSDELAYRLDRHLTFGCCFKHGPIPFKLPLVAIGKKSYFALCYPPEHIIDA</sequence>
<organism evidence="1 2">
    <name type="scientific">Armillaria ostoyae</name>
    <name type="common">Armillaria root rot fungus</name>
    <dbReference type="NCBI Taxonomy" id="47428"/>
    <lineage>
        <taxon>Eukaryota</taxon>
        <taxon>Fungi</taxon>
        <taxon>Dikarya</taxon>
        <taxon>Basidiomycota</taxon>
        <taxon>Agaricomycotina</taxon>
        <taxon>Agaricomycetes</taxon>
        <taxon>Agaricomycetidae</taxon>
        <taxon>Agaricales</taxon>
        <taxon>Marasmiineae</taxon>
        <taxon>Physalacriaceae</taxon>
        <taxon>Armillaria</taxon>
    </lineage>
</organism>
<dbReference type="AlphaFoldDB" id="A0A284RIK6"/>
<dbReference type="Proteomes" id="UP000219338">
    <property type="component" value="Unassembled WGS sequence"/>
</dbReference>
<dbReference type="EMBL" id="FUEG01000009">
    <property type="protein sequence ID" value="SJL08598.1"/>
    <property type="molecule type" value="Genomic_DNA"/>
</dbReference>
<name>A0A284RIK6_ARMOS</name>